<dbReference type="InterPro" id="IPR000847">
    <property type="entry name" value="LysR_HTH_N"/>
</dbReference>
<keyword evidence="3" id="KW-0238">DNA-binding</keyword>
<dbReference type="SUPFAM" id="SSF46785">
    <property type="entry name" value="Winged helix' DNA-binding domain"/>
    <property type="match status" value="1"/>
</dbReference>
<comment type="similarity">
    <text evidence="1">Belongs to the LysR transcriptional regulatory family.</text>
</comment>
<dbReference type="PANTHER" id="PTHR30118">
    <property type="entry name" value="HTH-TYPE TRANSCRIPTIONAL REGULATOR LEUO-RELATED"/>
    <property type="match status" value="1"/>
</dbReference>
<dbReference type="PRINTS" id="PR00039">
    <property type="entry name" value="HTHLYSR"/>
</dbReference>
<dbReference type="Proteomes" id="UP000515811">
    <property type="component" value="Chromosome"/>
</dbReference>
<sequence length="312" mass="34327">MPPTDIRHLDIGMLRTFDALLAERSVSRAAERLFLSQSAVSSTLRRLRDAFGDPLFTRMAHGVEPTARAHALAPHVRAALSEIGKLLTAGRDFDPAQSDRIFRIHGSDNMGARVLPLLCKELAAMQSGIRILWEPADHRTCDALLRGDADMGLLPRFTPPEGLLTEVLHEGRHVLVARPGLLSGPVTLNQFCAAPQVVLGYGRSTIEDLVDQVVARARLRRYPQVALTSFAQIAALLEQSDHIAIFPEGVARAYAARLAVHALPFELPRYQLHLCSSLRSEADPALQWLRSQCRQVLRCPGDADPLELPGRS</sequence>
<dbReference type="EMBL" id="CP060714">
    <property type="protein sequence ID" value="QNN57567.1"/>
    <property type="molecule type" value="Genomic_DNA"/>
</dbReference>
<dbReference type="Pfam" id="PF00126">
    <property type="entry name" value="HTH_1"/>
    <property type="match status" value="1"/>
</dbReference>
<name>A0A7G9RPP2_9BURK</name>
<reference evidence="6 7" key="1">
    <citation type="submission" date="2020-08" db="EMBL/GenBank/DDBJ databases">
        <title>Genome sequence of Diaphorobacter ruginosibacter DSM 27467T.</title>
        <authorList>
            <person name="Hyun D.-W."/>
            <person name="Bae J.-W."/>
        </authorList>
    </citation>
    <scope>NUCLEOTIDE SEQUENCE [LARGE SCALE GENOMIC DNA]</scope>
    <source>
        <strain evidence="6 7">DSM 27467</strain>
    </source>
</reference>
<evidence type="ECO:0000259" key="5">
    <source>
        <dbReference type="PROSITE" id="PS50931"/>
    </source>
</evidence>
<dbReference type="AlphaFoldDB" id="A0A7G9RPP2"/>
<evidence type="ECO:0000256" key="2">
    <source>
        <dbReference type="ARBA" id="ARBA00023015"/>
    </source>
</evidence>
<keyword evidence="2" id="KW-0805">Transcription regulation</keyword>
<proteinExistence type="inferred from homology"/>
<protein>
    <submittedName>
        <fullName evidence="6">LysR family transcriptional regulator</fullName>
    </submittedName>
</protein>
<dbReference type="KEGG" id="drg:H9K76_01290"/>
<dbReference type="InterPro" id="IPR036390">
    <property type="entry name" value="WH_DNA-bd_sf"/>
</dbReference>
<evidence type="ECO:0000256" key="3">
    <source>
        <dbReference type="ARBA" id="ARBA00023125"/>
    </source>
</evidence>
<organism evidence="6 7">
    <name type="scientific">Diaphorobacter ruginosibacter</name>
    <dbReference type="NCBI Taxonomy" id="1715720"/>
    <lineage>
        <taxon>Bacteria</taxon>
        <taxon>Pseudomonadati</taxon>
        <taxon>Pseudomonadota</taxon>
        <taxon>Betaproteobacteria</taxon>
        <taxon>Burkholderiales</taxon>
        <taxon>Comamonadaceae</taxon>
        <taxon>Diaphorobacter</taxon>
    </lineage>
</organism>
<dbReference type="GO" id="GO:0003700">
    <property type="term" value="F:DNA-binding transcription factor activity"/>
    <property type="evidence" value="ECO:0007669"/>
    <property type="project" value="InterPro"/>
</dbReference>
<dbReference type="SUPFAM" id="SSF53850">
    <property type="entry name" value="Periplasmic binding protein-like II"/>
    <property type="match status" value="1"/>
</dbReference>
<gene>
    <name evidence="6" type="ORF">H9K76_01290</name>
</gene>
<dbReference type="PANTHER" id="PTHR30118:SF15">
    <property type="entry name" value="TRANSCRIPTIONAL REGULATORY PROTEIN"/>
    <property type="match status" value="1"/>
</dbReference>
<dbReference type="Gene3D" id="3.40.190.10">
    <property type="entry name" value="Periplasmic binding protein-like II"/>
    <property type="match status" value="2"/>
</dbReference>
<dbReference type="InterPro" id="IPR005119">
    <property type="entry name" value="LysR_subst-bd"/>
</dbReference>
<evidence type="ECO:0000313" key="7">
    <source>
        <dbReference type="Proteomes" id="UP000515811"/>
    </source>
</evidence>
<keyword evidence="7" id="KW-1185">Reference proteome</keyword>
<dbReference type="InterPro" id="IPR037402">
    <property type="entry name" value="YidZ_PBP2"/>
</dbReference>
<evidence type="ECO:0000256" key="1">
    <source>
        <dbReference type="ARBA" id="ARBA00009437"/>
    </source>
</evidence>
<evidence type="ECO:0000313" key="6">
    <source>
        <dbReference type="EMBL" id="QNN57567.1"/>
    </source>
</evidence>
<dbReference type="PROSITE" id="PS50931">
    <property type="entry name" value="HTH_LYSR"/>
    <property type="match status" value="1"/>
</dbReference>
<dbReference type="RefSeq" id="WP_187597815.1">
    <property type="nucleotide sequence ID" value="NZ_CP060714.1"/>
</dbReference>
<dbReference type="GO" id="GO:0003677">
    <property type="term" value="F:DNA binding"/>
    <property type="evidence" value="ECO:0007669"/>
    <property type="project" value="UniProtKB-KW"/>
</dbReference>
<dbReference type="Pfam" id="PF03466">
    <property type="entry name" value="LysR_substrate"/>
    <property type="match status" value="1"/>
</dbReference>
<dbReference type="CDD" id="cd08417">
    <property type="entry name" value="PBP2_Nitroaromatics_like"/>
    <property type="match status" value="1"/>
</dbReference>
<evidence type="ECO:0000256" key="4">
    <source>
        <dbReference type="ARBA" id="ARBA00023163"/>
    </source>
</evidence>
<feature type="domain" description="HTH lysR-type" evidence="5">
    <location>
        <begin position="9"/>
        <end position="66"/>
    </location>
</feature>
<dbReference type="InterPro" id="IPR036388">
    <property type="entry name" value="WH-like_DNA-bd_sf"/>
</dbReference>
<accession>A0A7G9RPP2</accession>
<dbReference type="InterPro" id="IPR050389">
    <property type="entry name" value="LysR-type_TF"/>
</dbReference>
<dbReference type="Gene3D" id="1.10.10.10">
    <property type="entry name" value="Winged helix-like DNA-binding domain superfamily/Winged helix DNA-binding domain"/>
    <property type="match status" value="1"/>
</dbReference>
<keyword evidence="4" id="KW-0804">Transcription</keyword>